<dbReference type="RefSeq" id="WP_086788533.1">
    <property type="nucleotide sequence ID" value="NZ_JAGIOO010000001.1"/>
</dbReference>
<dbReference type="SMART" id="SM00332">
    <property type="entry name" value="PP2Cc"/>
    <property type="match status" value="1"/>
</dbReference>
<dbReference type="InterPro" id="IPR001932">
    <property type="entry name" value="PPM-type_phosphatase-like_dom"/>
</dbReference>
<evidence type="ECO:0000313" key="4">
    <source>
        <dbReference type="Proteomes" id="UP001519363"/>
    </source>
</evidence>
<keyword evidence="3" id="KW-0378">Hydrolase</keyword>
<organism evidence="3 4">
    <name type="scientific">Crossiella equi</name>
    <dbReference type="NCBI Taxonomy" id="130796"/>
    <lineage>
        <taxon>Bacteria</taxon>
        <taxon>Bacillati</taxon>
        <taxon>Actinomycetota</taxon>
        <taxon>Actinomycetes</taxon>
        <taxon>Pseudonocardiales</taxon>
        <taxon>Pseudonocardiaceae</taxon>
        <taxon>Crossiella</taxon>
    </lineage>
</organism>
<dbReference type="PROSITE" id="PS51746">
    <property type="entry name" value="PPM_2"/>
    <property type="match status" value="1"/>
</dbReference>
<dbReference type="SUPFAM" id="SSF81606">
    <property type="entry name" value="PP2C-like"/>
    <property type="match status" value="1"/>
</dbReference>
<dbReference type="EMBL" id="JAGIOO010000001">
    <property type="protein sequence ID" value="MBP2478692.1"/>
    <property type="molecule type" value="Genomic_DNA"/>
</dbReference>
<protein>
    <submittedName>
        <fullName evidence="3">Protein phosphatase</fullName>
        <ecNumber evidence="3">3.1.3.16</ecNumber>
    </submittedName>
</protein>
<evidence type="ECO:0000313" key="3">
    <source>
        <dbReference type="EMBL" id="MBP2478692.1"/>
    </source>
</evidence>
<reference evidence="3 4" key="1">
    <citation type="submission" date="2021-03" db="EMBL/GenBank/DDBJ databases">
        <title>Sequencing the genomes of 1000 actinobacteria strains.</title>
        <authorList>
            <person name="Klenk H.-P."/>
        </authorList>
    </citation>
    <scope>NUCLEOTIDE SEQUENCE [LARGE SCALE GENOMIC DNA]</scope>
    <source>
        <strain evidence="3 4">DSM 44580</strain>
    </source>
</reference>
<evidence type="ECO:0000256" key="1">
    <source>
        <dbReference type="SAM" id="MobiDB-lite"/>
    </source>
</evidence>
<dbReference type="GO" id="GO:0004722">
    <property type="term" value="F:protein serine/threonine phosphatase activity"/>
    <property type="evidence" value="ECO:0007669"/>
    <property type="project" value="UniProtKB-EC"/>
</dbReference>
<name>A0ABS5AQL7_9PSEU</name>
<dbReference type="EC" id="3.1.3.16" evidence="3"/>
<feature type="domain" description="PPM-type phosphatase" evidence="2">
    <location>
        <begin position="11"/>
        <end position="239"/>
    </location>
</feature>
<dbReference type="InterPro" id="IPR036457">
    <property type="entry name" value="PPM-type-like_dom_sf"/>
</dbReference>
<dbReference type="Proteomes" id="UP001519363">
    <property type="component" value="Unassembled WGS sequence"/>
</dbReference>
<feature type="compositionally biased region" description="Basic and acidic residues" evidence="1">
    <location>
        <begin position="23"/>
        <end position="33"/>
    </location>
</feature>
<dbReference type="Gene3D" id="3.60.40.10">
    <property type="entry name" value="PPM-type phosphatase domain"/>
    <property type="match status" value="1"/>
</dbReference>
<feature type="region of interest" description="Disordered" evidence="1">
    <location>
        <begin position="1"/>
        <end position="37"/>
    </location>
</feature>
<gene>
    <name evidence="3" type="ORF">JOF53_007564</name>
</gene>
<proteinExistence type="predicted"/>
<comment type="caution">
    <text evidence="3">The sequence shown here is derived from an EMBL/GenBank/DDBJ whole genome shotgun (WGS) entry which is preliminary data.</text>
</comment>
<sequence>MSEPDPPRAVCQGAATHPGSRRHNADSSAHDTDPETGMSCWAVADGIGDRLDAGEAAHTAATTSARCGVVDGAGAGLLAAADALADPDVEWPRANCVLVVAAQRSGGRIDIAWAGDARCYRYAAGELTLLTRDHTAGEWMRRSGDPDRVARAHRYDHIVTTTVATARRDGHDRVSTDDDFDALLLCSDGIGKVLPDEDIVALLDEHAADPQHCAEHLVAAAVAEAGPDADNATALVVFPER</sequence>
<evidence type="ECO:0000259" key="2">
    <source>
        <dbReference type="PROSITE" id="PS51746"/>
    </source>
</evidence>
<keyword evidence="4" id="KW-1185">Reference proteome</keyword>
<accession>A0ABS5AQL7</accession>